<dbReference type="AlphaFoldDB" id="A0A7S0JDT5"/>
<dbReference type="SUPFAM" id="SSF52540">
    <property type="entry name" value="P-loop containing nucleoside triphosphate hydrolases"/>
    <property type="match status" value="1"/>
</dbReference>
<organism evidence="5">
    <name type="scientific">Calcidiscus leptoporus</name>
    <dbReference type="NCBI Taxonomy" id="127549"/>
    <lineage>
        <taxon>Eukaryota</taxon>
        <taxon>Haptista</taxon>
        <taxon>Haptophyta</taxon>
        <taxon>Prymnesiophyceae</taxon>
        <taxon>Coccolithales</taxon>
        <taxon>Calcidiscaceae</taxon>
        <taxon>Calcidiscus</taxon>
    </lineage>
</organism>
<dbReference type="PANTHER" id="PTHR10605">
    <property type="entry name" value="HEPARAN SULFATE SULFOTRANSFERASE"/>
    <property type="match status" value="1"/>
</dbReference>
<dbReference type="InterPro" id="IPR037359">
    <property type="entry name" value="NST/OST"/>
</dbReference>
<evidence type="ECO:0000256" key="2">
    <source>
        <dbReference type="PIRSR" id="PIRSR637359-1"/>
    </source>
</evidence>
<sequence length="485" mass="55873">MGEKHTSTRQVFIIGQQKAASTSAYWAVLTVLNMWNSGRSNMPKELNYFTFPQHVSISQRRMALQRYTDPNGWLVEGTPDYFSDALAFAQILMTFQRSARIILLLRDPIDRAHAAFYQNKREGAEPNMTFADAMYRELADLWRRCSIHRPPSGPISSIAPREAASLAAEINLASPWYVLNGRRPSNHVWQLQLVRSVATPRLSHRSRPYCVRNWHDEWLRHVSDCGSCHQYLVRGLVARKLQAWQHAWGKSLLVIQTELFEQAMTEAAVNISTFLGLATNLSASQRTKLAHMSRRSCWHPPCANGNSKEMDIPESLETLLKAFFLNDRAEVRALEPTMVWRRWSDVEPMQPPPLMAVLPAAHRENRLPPYSVENPPPSNLRMHRMTMKHGPLSHADKWIEMNGNYTIFRNRTKARTAASSGDHGEDMTARHHRHHNATTDEARKKRIAVLESLPVEMRRVVTRMWEAQERRRSMARGRVGQFRIH</sequence>
<reference evidence="5" key="1">
    <citation type="submission" date="2021-01" db="EMBL/GenBank/DDBJ databases">
        <authorList>
            <person name="Corre E."/>
            <person name="Pelletier E."/>
            <person name="Niang G."/>
            <person name="Scheremetjew M."/>
            <person name="Finn R."/>
            <person name="Kale V."/>
            <person name="Holt S."/>
            <person name="Cochrane G."/>
            <person name="Meng A."/>
            <person name="Brown T."/>
            <person name="Cohen L."/>
        </authorList>
    </citation>
    <scope>NUCLEOTIDE SEQUENCE</scope>
    <source>
        <strain evidence="5">RCC1130</strain>
    </source>
</reference>
<keyword evidence="1" id="KW-0808">Transferase</keyword>
<dbReference type="EMBL" id="HBER01046346">
    <property type="protein sequence ID" value="CAD8547906.1"/>
    <property type="molecule type" value="Transcribed_RNA"/>
</dbReference>
<evidence type="ECO:0000256" key="3">
    <source>
        <dbReference type="PIRSR" id="PIRSR637359-2"/>
    </source>
</evidence>
<proteinExistence type="predicted"/>
<gene>
    <name evidence="5" type="ORF">CLEP1334_LOCUS23196</name>
</gene>
<feature type="active site" description="For sulfotransferase activity" evidence="2">
    <location>
        <position position="18"/>
    </location>
</feature>
<dbReference type="GO" id="GO:0008146">
    <property type="term" value="F:sulfotransferase activity"/>
    <property type="evidence" value="ECO:0007669"/>
    <property type="project" value="InterPro"/>
</dbReference>
<dbReference type="PANTHER" id="PTHR10605:SF56">
    <property type="entry name" value="BIFUNCTIONAL HEPARAN SULFATE N-DEACETYLASE_N-SULFOTRANSFERASE"/>
    <property type="match status" value="1"/>
</dbReference>
<evidence type="ECO:0000256" key="1">
    <source>
        <dbReference type="ARBA" id="ARBA00022679"/>
    </source>
</evidence>
<evidence type="ECO:0000313" key="5">
    <source>
        <dbReference type="EMBL" id="CAD8547906.1"/>
    </source>
</evidence>
<feature type="region of interest" description="Disordered" evidence="4">
    <location>
        <begin position="415"/>
        <end position="444"/>
    </location>
</feature>
<feature type="binding site" evidence="3">
    <location>
        <position position="106"/>
    </location>
    <ligand>
        <name>3'-phosphoadenylyl sulfate</name>
        <dbReference type="ChEBI" id="CHEBI:58339"/>
    </ligand>
</feature>
<name>A0A7S0JDT5_9EUKA</name>
<dbReference type="Gene3D" id="3.40.50.300">
    <property type="entry name" value="P-loop containing nucleotide triphosphate hydrolases"/>
    <property type="match status" value="1"/>
</dbReference>
<dbReference type="InterPro" id="IPR027417">
    <property type="entry name" value="P-loop_NTPase"/>
</dbReference>
<accession>A0A7S0JDT5</accession>
<evidence type="ECO:0000256" key="4">
    <source>
        <dbReference type="SAM" id="MobiDB-lite"/>
    </source>
</evidence>
<evidence type="ECO:0008006" key="6">
    <source>
        <dbReference type="Google" id="ProtNLM"/>
    </source>
</evidence>
<protein>
    <recommendedName>
        <fullName evidence="6">Sulfotransferase domain-containing protein</fullName>
    </recommendedName>
</protein>